<evidence type="ECO:0000313" key="1">
    <source>
        <dbReference type="EMBL" id="MBX24735.1"/>
    </source>
</evidence>
<sequence length="30" mass="3617">MYISYGLLWAITFSTSRFFSHCKSIFQRLL</sequence>
<accession>A0A2P2M3D5</accession>
<dbReference type="EMBL" id="GGEC01044251">
    <property type="protein sequence ID" value="MBX24735.1"/>
    <property type="molecule type" value="Transcribed_RNA"/>
</dbReference>
<protein>
    <submittedName>
        <fullName evidence="1">Uncharacterized protein</fullName>
    </submittedName>
</protein>
<reference evidence="1" key="1">
    <citation type="submission" date="2018-02" db="EMBL/GenBank/DDBJ databases">
        <title>Rhizophora mucronata_Transcriptome.</title>
        <authorList>
            <person name="Meera S.P."/>
            <person name="Sreeshan A."/>
            <person name="Augustine A."/>
        </authorList>
    </citation>
    <scope>NUCLEOTIDE SEQUENCE</scope>
    <source>
        <tissue evidence="1">Leaf</tissue>
    </source>
</reference>
<name>A0A2P2M3D5_RHIMU</name>
<proteinExistence type="predicted"/>
<dbReference type="AlphaFoldDB" id="A0A2P2M3D5"/>
<organism evidence="1">
    <name type="scientific">Rhizophora mucronata</name>
    <name type="common">Asiatic mangrove</name>
    <dbReference type="NCBI Taxonomy" id="61149"/>
    <lineage>
        <taxon>Eukaryota</taxon>
        <taxon>Viridiplantae</taxon>
        <taxon>Streptophyta</taxon>
        <taxon>Embryophyta</taxon>
        <taxon>Tracheophyta</taxon>
        <taxon>Spermatophyta</taxon>
        <taxon>Magnoliopsida</taxon>
        <taxon>eudicotyledons</taxon>
        <taxon>Gunneridae</taxon>
        <taxon>Pentapetalae</taxon>
        <taxon>rosids</taxon>
        <taxon>fabids</taxon>
        <taxon>Malpighiales</taxon>
        <taxon>Rhizophoraceae</taxon>
        <taxon>Rhizophora</taxon>
    </lineage>
</organism>